<reference evidence="3" key="1">
    <citation type="journal article" date="2019" name="Int. J. Syst. Evol. Microbiol.">
        <title>The Global Catalogue of Microorganisms (GCM) 10K type strain sequencing project: providing services to taxonomists for standard genome sequencing and annotation.</title>
        <authorList>
            <consortium name="The Broad Institute Genomics Platform"/>
            <consortium name="The Broad Institute Genome Sequencing Center for Infectious Disease"/>
            <person name="Wu L."/>
            <person name="Ma J."/>
        </authorList>
    </citation>
    <scope>NUCLEOTIDE SEQUENCE [LARGE SCALE GENOMIC DNA]</scope>
    <source>
        <strain evidence="3">CCM 8979</strain>
    </source>
</reference>
<name>A0ABW4D7T0_9LACO</name>
<evidence type="ECO:0000313" key="3">
    <source>
        <dbReference type="Proteomes" id="UP001597189"/>
    </source>
</evidence>
<accession>A0ABW4D7T0</accession>
<dbReference type="EMBL" id="JBHTOD010000008">
    <property type="protein sequence ID" value="MFD1455998.1"/>
    <property type="molecule type" value="Genomic_DNA"/>
</dbReference>
<protein>
    <submittedName>
        <fullName evidence="2">Aldo/keto reductase</fullName>
    </submittedName>
</protein>
<dbReference type="PRINTS" id="PR00069">
    <property type="entry name" value="ALDKETRDTASE"/>
</dbReference>
<dbReference type="SUPFAM" id="SSF51430">
    <property type="entry name" value="NAD(P)-linked oxidoreductase"/>
    <property type="match status" value="1"/>
</dbReference>
<gene>
    <name evidence="2" type="ORF">ACFQ44_10010</name>
</gene>
<dbReference type="PANTHER" id="PTHR43638:SF3">
    <property type="entry name" value="ALDEHYDE REDUCTASE"/>
    <property type="match status" value="1"/>
</dbReference>
<dbReference type="InterPro" id="IPR020471">
    <property type="entry name" value="AKR"/>
</dbReference>
<dbReference type="Proteomes" id="UP001597189">
    <property type="component" value="Unassembled WGS sequence"/>
</dbReference>
<feature type="domain" description="NADP-dependent oxidoreductase" evidence="1">
    <location>
        <begin position="7"/>
        <end position="249"/>
    </location>
</feature>
<evidence type="ECO:0000313" key="2">
    <source>
        <dbReference type="EMBL" id="MFD1455998.1"/>
    </source>
</evidence>
<organism evidence="2 3">
    <name type="scientific">Levilactobacillus lanxiensis</name>
    <dbReference type="NCBI Taxonomy" id="2799568"/>
    <lineage>
        <taxon>Bacteria</taxon>
        <taxon>Bacillati</taxon>
        <taxon>Bacillota</taxon>
        <taxon>Bacilli</taxon>
        <taxon>Lactobacillales</taxon>
        <taxon>Lactobacillaceae</taxon>
        <taxon>Levilactobacillus</taxon>
    </lineage>
</organism>
<keyword evidence="3" id="KW-1185">Reference proteome</keyword>
<dbReference type="InterPro" id="IPR036812">
    <property type="entry name" value="NAD(P)_OxRdtase_dom_sf"/>
</dbReference>
<sequence>MGDRPDQRETEIAAIRAGIAAGARVIDTAEMYGSGRAEDLVGEALAPIDRQQIYLISKVLPENASRQRMAVSLDASLRRLRTDYLDLYLYHWRGNVPLAETVAELQRLQQTGKIRSWGVSNFDIDDLKELWQLPGGDQAVANEDLYHLGSRGLDYAVLPWQREHQLPLIAYSPIAQGDAWGHHLTTNETVKAIAAQHHVSIYQVLLAWVIHQPQVLAIPQTSSVAHMTQNVAAADLTLSPAELTQLDQAFPAPTTKQPLDIL</sequence>
<dbReference type="PANTHER" id="PTHR43638">
    <property type="entry name" value="OXIDOREDUCTASE, ALDO/KETO REDUCTASE FAMILY PROTEIN"/>
    <property type="match status" value="1"/>
</dbReference>
<proteinExistence type="predicted"/>
<dbReference type="RefSeq" id="WP_203646184.1">
    <property type="nucleotide sequence ID" value="NZ_BOLN01000008.1"/>
</dbReference>
<dbReference type="Pfam" id="PF00248">
    <property type="entry name" value="Aldo_ket_red"/>
    <property type="match status" value="1"/>
</dbReference>
<evidence type="ECO:0000259" key="1">
    <source>
        <dbReference type="Pfam" id="PF00248"/>
    </source>
</evidence>
<comment type="caution">
    <text evidence="2">The sequence shown here is derived from an EMBL/GenBank/DDBJ whole genome shotgun (WGS) entry which is preliminary data.</text>
</comment>
<dbReference type="Gene3D" id="3.20.20.100">
    <property type="entry name" value="NADP-dependent oxidoreductase domain"/>
    <property type="match status" value="1"/>
</dbReference>
<dbReference type="InterPro" id="IPR023210">
    <property type="entry name" value="NADP_OxRdtase_dom"/>
</dbReference>